<dbReference type="InterPro" id="IPR029062">
    <property type="entry name" value="Class_I_gatase-like"/>
</dbReference>
<dbReference type="SUPFAM" id="SSF52317">
    <property type="entry name" value="Class I glutamine amidotransferase-like"/>
    <property type="match status" value="1"/>
</dbReference>
<evidence type="ECO:0000313" key="3">
    <source>
        <dbReference type="EMBL" id="GAA3615535.1"/>
    </source>
</evidence>
<dbReference type="RefSeq" id="WP_344803355.1">
    <property type="nucleotide sequence ID" value="NZ_BAABAB010000010.1"/>
</dbReference>
<dbReference type="PIRSF" id="PIRSF030013">
    <property type="entry name" value="ThuA"/>
    <property type="match status" value="1"/>
</dbReference>
<evidence type="ECO:0000256" key="1">
    <source>
        <dbReference type="SAM" id="MobiDB-lite"/>
    </source>
</evidence>
<protein>
    <submittedName>
        <fullName evidence="3">Trehalose utilization protein ThuA</fullName>
    </submittedName>
</protein>
<feature type="domain" description="ThuA-like" evidence="2">
    <location>
        <begin position="4"/>
        <end position="220"/>
    </location>
</feature>
<organism evidence="3 4">
    <name type="scientific">Microlunatus ginsengisoli</name>
    <dbReference type="NCBI Taxonomy" id="363863"/>
    <lineage>
        <taxon>Bacteria</taxon>
        <taxon>Bacillati</taxon>
        <taxon>Actinomycetota</taxon>
        <taxon>Actinomycetes</taxon>
        <taxon>Propionibacteriales</taxon>
        <taxon>Propionibacteriaceae</taxon>
        <taxon>Microlunatus</taxon>
    </lineage>
</organism>
<accession>A0ABP6ZNL9</accession>
<feature type="region of interest" description="Disordered" evidence="1">
    <location>
        <begin position="224"/>
        <end position="246"/>
    </location>
</feature>
<name>A0ABP6ZNL9_9ACTN</name>
<dbReference type="Proteomes" id="UP001501490">
    <property type="component" value="Unassembled WGS sequence"/>
</dbReference>
<sequence>MPIRVTVWSENYHERHQPEIAAVYPDGIHGAIAAGLADDGRFEVRTRTQDQPDQGLGDDVLDETDVLIWWGHARQGEVDDRWATAVRARVIDGMGLIALHSSLNSKPFRAVIGSSCRSAGFRHGDSELVWTAAADHPITAGVPSPIVMADSEMYCEPFDIAQIDEVVFISSFGGGEVFRSGVTFRRGRGRVFYFGPGHEEYPIYHDPIVRRVIGNAVAWTAPAARPSHPRIGPERRDKPLDWFRPA</sequence>
<gene>
    <name evidence="3" type="ORF">GCM10022236_16960</name>
</gene>
<dbReference type="Pfam" id="PF06283">
    <property type="entry name" value="ThuA"/>
    <property type="match status" value="1"/>
</dbReference>
<reference evidence="4" key="1">
    <citation type="journal article" date="2019" name="Int. J. Syst. Evol. Microbiol.">
        <title>The Global Catalogue of Microorganisms (GCM) 10K type strain sequencing project: providing services to taxonomists for standard genome sequencing and annotation.</title>
        <authorList>
            <consortium name="The Broad Institute Genomics Platform"/>
            <consortium name="The Broad Institute Genome Sequencing Center for Infectious Disease"/>
            <person name="Wu L."/>
            <person name="Ma J."/>
        </authorList>
    </citation>
    <scope>NUCLEOTIDE SEQUENCE [LARGE SCALE GENOMIC DNA]</scope>
    <source>
        <strain evidence="4">JCM 16929</strain>
    </source>
</reference>
<dbReference type="InterPro" id="IPR029010">
    <property type="entry name" value="ThuA-like"/>
</dbReference>
<proteinExistence type="predicted"/>
<dbReference type="Gene3D" id="3.40.50.880">
    <property type="match status" value="1"/>
</dbReference>
<feature type="compositionally biased region" description="Basic and acidic residues" evidence="1">
    <location>
        <begin position="231"/>
        <end position="246"/>
    </location>
</feature>
<comment type="caution">
    <text evidence="3">The sequence shown here is derived from an EMBL/GenBank/DDBJ whole genome shotgun (WGS) entry which is preliminary data.</text>
</comment>
<dbReference type="InterPro" id="IPR009381">
    <property type="entry name" value="Trehalose_catabolism_ThuA_prok"/>
</dbReference>
<dbReference type="EMBL" id="BAABAB010000010">
    <property type="protein sequence ID" value="GAA3615535.1"/>
    <property type="molecule type" value="Genomic_DNA"/>
</dbReference>
<keyword evidence="4" id="KW-1185">Reference proteome</keyword>
<evidence type="ECO:0000313" key="4">
    <source>
        <dbReference type="Proteomes" id="UP001501490"/>
    </source>
</evidence>
<evidence type="ECO:0000259" key="2">
    <source>
        <dbReference type="Pfam" id="PF06283"/>
    </source>
</evidence>